<comment type="caution">
    <text evidence="5">The sequence shown here is derived from an EMBL/GenBank/DDBJ whole genome shotgun (WGS) entry which is preliminary data.</text>
</comment>
<organism evidence="5 6">
    <name type="scientific">Spongisporangium articulatum</name>
    <dbReference type="NCBI Taxonomy" id="3362603"/>
    <lineage>
        <taxon>Bacteria</taxon>
        <taxon>Bacillati</taxon>
        <taxon>Actinomycetota</taxon>
        <taxon>Actinomycetes</taxon>
        <taxon>Kineosporiales</taxon>
        <taxon>Kineosporiaceae</taxon>
        <taxon>Spongisporangium</taxon>
    </lineage>
</organism>
<sequence length="326" mass="34606">MTLDPNLETMLQAMVTYNMMGLSRGGVEKARRGFRAVTADARPPNLVIPVASTADGEYPAAEGPLRYRVYRPDLEGPLPTVLFLHGGGWVIGDLDTHDNQARRICAEVGAVVVSAEYRLAPEHPFPAGVEDAWAALRWVWTTIAGFGGDPSRLAVAGDSAGATLATVAARRARDAARAGAPDAPRVAAQFLIYPGTDFAAEVTDYPSRTENGSDRLLTLEDIVWFAEQYVGPRGASGDLDLADPDLSPLRTPDLAGLAPAIVVVAEYDPLRDEGVAYAEALEKAGTPTTLLRMPGMIHGFFDLGPVSPAVEAAVVESCAVLKNRLS</sequence>
<dbReference type="EMBL" id="JBITLV010000001">
    <property type="protein sequence ID" value="MFI7586241.1"/>
    <property type="molecule type" value="Genomic_DNA"/>
</dbReference>
<dbReference type="InterPro" id="IPR019826">
    <property type="entry name" value="Carboxylesterase_B_AS"/>
</dbReference>
<dbReference type="Gene3D" id="3.40.50.1820">
    <property type="entry name" value="alpha/beta hydrolase"/>
    <property type="match status" value="1"/>
</dbReference>
<dbReference type="Pfam" id="PF07859">
    <property type="entry name" value="Abhydrolase_3"/>
    <property type="match status" value="1"/>
</dbReference>
<gene>
    <name evidence="5" type="ORF">ACIB24_04130</name>
</gene>
<dbReference type="InterPro" id="IPR033140">
    <property type="entry name" value="Lipase_GDXG_put_SER_AS"/>
</dbReference>
<protein>
    <submittedName>
        <fullName evidence="5">Alpha/beta hydrolase</fullName>
    </submittedName>
</protein>
<dbReference type="PANTHER" id="PTHR48081">
    <property type="entry name" value="AB HYDROLASE SUPERFAMILY PROTEIN C4A8.06C"/>
    <property type="match status" value="1"/>
</dbReference>
<dbReference type="SUPFAM" id="SSF53474">
    <property type="entry name" value="alpha/beta-Hydrolases"/>
    <property type="match status" value="1"/>
</dbReference>
<dbReference type="InterPro" id="IPR002168">
    <property type="entry name" value="Lipase_GDXG_HIS_AS"/>
</dbReference>
<name>A0ABW8AIQ2_9ACTN</name>
<dbReference type="InterPro" id="IPR029058">
    <property type="entry name" value="AB_hydrolase_fold"/>
</dbReference>
<keyword evidence="6" id="KW-1185">Reference proteome</keyword>
<dbReference type="PROSITE" id="PS00122">
    <property type="entry name" value="CARBOXYLESTERASE_B_1"/>
    <property type="match status" value="1"/>
</dbReference>
<evidence type="ECO:0000259" key="4">
    <source>
        <dbReference type="Pfam" id="PF07859"/>
    </source>
</evidence>
<dbReference type="PANTHER" id="PTHR48081:SF8">
    <property type="entry name" value="ALPHA_BETA HYDROLASE FOLD-3 DOMAIN-CONTAINING PROTEIN-RELATED"/>
    <property type="match status" value="1"/>
</dbReference>
<dbReference type="PROSITE" id="PS01173">
    <property type="entry name" value="LIPASE_GDXG_HIS"/>
    <property type="match status" value="1"/>
</dbReference>
<dbReference type="RefSeq" id="WP_398275544.1">
    <property type="nucleotide sequence ID" value="NZ_JBITLV010000001.1"/>
</dbReference>
<feature type="active site" evidence="3">
    <location>
        <position position="159"/>
    </location>
</feature>
<dbReference type="Proteomes" id="UP001612915">
    <property type="component" value="Unassembled WGS sequence"/>
</dbReference>
<evidence type="ECO:0000256" key="3">
    <source>
        <dbReference type="PROSITE-ProRule" id="PRU10038"/>
    </source>
</evidence>
<dbReference type="InterPro" id="IPR013094">
    <property type="entry name" value="AB_hydrolase_3"/>
</dbReference>
<dbReference type="PROSITE" id="PS01174">
    <property type="entry name" value="LIPASE_GDXG_SER"/>
    <property type="match status" value="1"/>
</dbReference>
<dbReference type="GO" id="GO:0016787">
    <property type="term" value="F:hydrolase activity"/>
    <property type="evidence" value="ECO:0007669"/>
    <property type="project" value="UniProtKB-KW"/>
</dbReference>
<evidence type="ECO:0000313" key="5">
    <source>
        <dbReference type="EMBL" id="MFI7586241.1"/>
    </source>
</evidence>
<evidence type="ECO:0000313" key="6">
    <source>
        <dbReference type="Proteomes" id="UP001612915"/>
    </source>
</evidence>
<keyword evidence="2 5" id="KW-0378">Hydrolase</keyword>
<accession>A0ABW8AIQ2</accession>
<evidence type="ECO:0000256" key="2">
    <source>
        <dbReference type="ARBA" id="ARBA00022801"/>
    </source>
</evidence>
<reference evidence="5 6" key="1">
    <citation type="submission" date="2024-10" db="EMBL/GenBank/DDBJ databases">
        <title>The Natural Products Discovery Center: Release of the First 8490 Sequenced Strains for Exploring Actinobacteria Biosynthetic Diversity.</title>
        <authorList>
            <person name="Kalkreuter E."/>
            <person name="Kautsar S.A."/>
            <person name="Yang D."/>
            <person name="Bader C.D."/>
            <person name="Teijaro C.N."/>
            <person name="Fluegel L."/>
            <person name="Davis C.M."/>
            <person name="Simpson J.R."/>
            <person name="Lauterbach L."/>
            <person name="Steele A.D."/>
            <person name="Gui C."/>
            <person name="Meng S."/>
            <person name="Li G."/>
            <person name="Viehrig K."/>
            <person name="Ye F."/>
            <person name="Su P."/>
            <person name="Kiefer A.F."/>
            <person name="Nichols A."/>
            <person name="Cepeda A.J."/>
            <person name="Yan W."/>
            <person name="Fan B."/>
            <person name="Jiang Y."/>
            <person name="Adhikari A."/>
            <person name="Zheng C.-J."/>
            <person name="Schuster L."/>
            <person name="Cowan T.M."/>
            <person name="Smanski M.J."/>
            <person name="Chevrette M.G."/>
            <person name="De Carvalho L.P.S."/>
            <person name="Shen B."/>
        </authorList>
    </citation>
    <scope>NUCLEOTIDE SEQUENCE [LARGE SCALE GENOMIC DNA]</scope>
    <source>
        <strain evidence="5 6">NPDC049639</strain>
    </source>
</reference>
<evidence type="ECO:0000256" key="1">
    <source>
        <dbReference type="ARBA" id="ARBA00010515"/>
    </source>
</evidence>
<feature type="domain" description="Alpha/beta hydrolase fold-3" evidence="4">
    <location>
        <begin position="81"/>
        <end position="301"/>
    </location>
</feature>
<proteinExistence type="inferred from homology"/>
<dbReference type="InterPro" id="IPR050300">
    <property type="entry name" value="GDXG_lipolytic_enzyme"/>
</dbReference>
<comment type="similarity">
    <text evidence="1">Belongs to the 'GDXG' lipolytic enzyme family.</text>
</comment>